<evidence type="ECO:0000313" key="8">
    <source>
        <dbReference type="Proteomes" id="UP000789831"/>
    </source>
</evidence>
<evidence type="ECO:0000256" key="5">
    <source>
        <dbReference type="SAM" id="Phobius"/>
    </source>
</evidence>
<feature type="transmembrane region" description="Helical" evidence="5">
    <location>
        <begin position="83"/>
        <end position="101"/>
    </location>
</feature>
<feature type="domain" description="SLC26A/SulP transporter" evidence="6">
    <location>
        <begin position="153"/>
        <end position="216"/>
    </location>
</feature>
<evidence type="ECO:0000259" key="6">
    <source>
        <dbReference type="Pfam" id="PF00916"/>
    </source>
</evidence>
<comment type="subcellular location">
    <subcellularLocation>
        <location evidence="1">Membrane</location>
        <topology evidence="1">Multi-pass membrane protein</topology>
    </subcellularLocation>
</comment>
<feature type="transmembrane region" description="Helical" evidence="5">
    <location>
        <begin position="49"/>
        <end position="71"/>
    </location>
</feature>
<evidence type="ECO:0000256" key="4">
    <source>
        <dbReference type="ARBA" id="ARBA00023136"/>
    </source>
</evidence>
<sequence length="217" mass="24030">MSDTLYPFRHPRPMFKDRVNESPQHFTKYAAEYVKSLYPIKDRIEQYNLIWLMSDVIAGLTVGAVVIPQGMAYAKIAELAPEYGLYTSFVGVSIYALFATSKDITIGQQLSFNIGKSTSPIVILTTVPKCFSHVGVPPVNSEVLCHIISYIPMIAIGITNVIGPFLRGYGYFLRTALKSKSGVRTPLADIFSAILVVLALYFLTPAFYYIPDSALAK</sequence>
<dbReference type="GO" id="GO:0016020">
    <property type="term" value="C:membrane"/>
    <property type="evidence" value="ECO:0007669"/>
    <property type="project" value="UniProtKB-SubCell"/>
</dbReference>
<gene>
    <name evidence="7" type="ORF">AGERDE_LOCUS8369</name>
</gene>
<feature type="transmembrane region" description="Helical" evidence="5">
    <location>
        <begin position="147"/>
        <end position="166"/>
    </location>
</feature>
<protein>
    <submittedName>
        <fullName evidence="7">988_t:CDS:1</fullName>
    </submittedName>
</protein>
<dbReference type="InterPro" id="IPR011547">
    <property type="entry name" value="SLC26A/SulP_dom"/>
</dbReference>
<evidence type="ECO:0000256" key="3">
    <source>
        <dbReference type="ARBA" id="ARBA00022989"/>
    </source>
</evidence>
<dbReference type="GO" id="GO:0055085">
    <property type="term" value="P:transmembrane transport"/>
    <property type="evidence" value="ECO:0007669"/>
    <property type="project" value="InterPro"/>
</dbReference>
<dbReference type="OrthoDB" id="288203at2759"/>
<evidence type="ECO:0000313" key="7">
    <source>
        <dbReference type="EMBL" id="CAG8586034.1"/>
    </source>
</evidence>
<keyword evidence="8" id="KW-1185">Reference proteome</keyword>
<organism evidence="7 8">
    <name type="scientific">Ambispora gerdemannii</name>
    <dbReference type="NCBI Taxonomy" id="144530"/>
    <lineage>
        <taxon>Eukaryota</taxon>
        <taxon>Fungi</taxon>
        <taxon>Fungi incertae sedis</taxon>
        <taxon>Mucoromycota</taxon>
        <taxon>Glomeromycotina</taxon>
        <taxon>Glomeromycetes</taxon>
        <taxon>Archaeosporales</taxon>
        <taxon>Ambisporaceae</taxon>
        <taxon>Ambispora</taxon>
    </lineage>
</organism>
<feature type="transmembrane region" description="Helical" evidence="5">
    <location>
        <begin position="187"/>
        <end position="210"/>
    </location>
</feature>
<accession>A0A9N9G9A3</accession>
<dbReference type="Proteomes" id="UP000789831">
    <property type="component" value="Unassembled WGS sequence"/>
</dbReference>
<evidence type="ECO:0000256" key="2">
    <source>
        <dbReference type="ARBA" id="ARBA00022692"/>
    </source>
</evidence>
<reference evidence="7" key="1">
    <citation type="submission" date="2021-06" db="EMBL/GenBank/DDBJ databases">
        <authorList>
            <person name="Kallberg Y."/>
            <person name="Tangrot J."/>
            <person name="Rosling A."/>
        </authorList>
    </citation>
    <scope>NUCLEOTIDE SEQUENCE</scope>
    <source>
        <strain evidence="7">MT106</strain>
    </source>
</reference>
<name>A0A9N9G9A3_9GLOM</name>
<keyword evidence="2 5" id="KW-0812">Transmembrane</keyword>
<keyword evidence="4 5" id="KW-0472">Membrane</keyword>
<dbReference type="Pfam" id="PF00916">
    <property type="entry name" value="Sulfate_transp"/>
    <property type="match status" value="2"/>
</dbReference>
<dbReference type="InterPro" id="IPR001902">
    <property type="entry name" value="SLC26A/SulP_fam"/>
</dbReference>
<comment type="caution">
    <text evidence="7">The sequence shown here is derived from an EMBL/GenBank/DDBJ whole genome shotgun (WGS) entry which is preliminary data.</text>
</comment>
<proteinExistence type="predicted"/>
<feature type="domain" description="SLC26A/SulP transporter" evidence="6">
    <location>
        <begin position="52"/>
        <end position="108"/>
    </location>
</feature>
<dbReference type="PANTHER" id="PTHR11814">
    <property type="entry name" value="SULFATE TRANSPORTER"/>
    <property type="match status" value="1"/>
</dbReference>
<evidence type="ECO:0000256" key="1">
    <source>
        <dbReference type="ARBA" id="ARBA00004141"/>
    </source>
</evidence>
<dbReference type="AlphaFoldDB" id="A0A9N9G9A3"/>
<dbReference type="EMBL" id="CAJVPL010001754">
    <property type="protein sequence ID" value="CAG8586034.1"/>
    <property type="molecule type" value="Genomic_DNA"/>
</dbReference>
<keyword evidence="3 5" id="KW-1133">Transmembrane helix</keyword>